<keyword evidence="5" id="KW-0009">Actin-binding</keyword>
<gene>
    <name evidence="10" type="ORF">V1264_005768</name>
</gene>
<dbReference type="InterPro" id="IPR019775">
    <property type="entry name" value="WD40_repeat_CS"/>
</dbReference>
<dbReference type="FunFam" id="2.130.10.10:FF:000502">
    <property type="entry name" value="Coronin"/>
    <property type="match status" value="1"/>
</dbReference>
<dbReference type="InterPro" id="IPR015048">
    <property type="entry name" value="DUF1899"/>
</dbReference>
<dbReference type="SUPFAM" id="SSF50978">
    <property type="entry name" value="WD40 repeat-like"/>
    <property type="match status" value="1"/>
</dbReference>
<evidence type="ECO:0000256" key="4">
    <source>
        <dbReference type="ARBA" id="ARBA00023054"/>
    </source>
</evidence>
<dbReference type="Gene3D" id="2.130.10.10">
    <property type="entry name" value="YVTN repeat-like/Quinoprotein amine dehydrogenase"/>
    <property type="match status" value="1"/>
</dbReference>
<dbReference type="AlphaFoldDB" id="A0AAN9B059"/>
<proteinExistence type="inferred from homology"/>
<feature type="repeat" description="WD" evidence="6">
    <location>
        <begin position="76"/>
        <end position="110"/>
    </location>
</feature>
<dbReference type="EMBL" id="JBAMIC010000014">
    <property type="protein sequence ID" value="KAK7096472.1"/>
    <property type="molecule type" value="Genomic_DNA"/>
</dbReference>
<dbReference type="Proteomes" id="UP001374579">
    <property type="component" value="Unassembled WGS sequence"/>
</dbReference>
<protein>
    <recommendedName>
        <fullName evidence="7">Coronin</fullName>
    </recommendedName>
</protein>
<evidence type="ECO:0000256" key="2">
    <source>
        <dbReference type="ARBA" id="ARBA00022574"/>
    </source>
</evidence>
<keyword evidence="4" id="KW-0175">Coiled coil</keyword>
<keyword evidence="2 6" id="KW-0853">WD repeat</keyword>
<dbReference type="SMART" id="SM00320">
    <property type="entry name" value="WD40"/>
    <property type="match status" value="3"/>
</dbReference>
<comment type="caution">
    <text evidence="10">The sequence shown here is derived from an EMBL/GenBank/DDBJ whole genome shotgun (WGS) entry which is preliminary data.</text>
</comment>
<dbReference type="PROSITE" id="PS50082">
    <property type="entry name" value="WD_REPEATS_2"/>
    <property type="match status" value="3"/>
</dbReference>
<dbReference type="InterPro" id="IPR015505">
    <property type="entry name" value="Coronin"/>
</dbReference>
<evidence type="ECO:0000256" key="1">
    <source>
        <dbReference type="ARBA" id="ARBA00009482"/>
    </source>
</evidence>
<dbReference type="Pfam" id="PF16300">
    <property type="entry name" value="WD40_4"/>
    <property type="match status" value="1"/>
</dbReference>
<dbReference type="InterPro" id="IPR015943">
    <property type="entry name" value="WD40/YVTN_repeat-like_dom_sf"/>
</dbReference>
<evidence type="ECO:0000256" key="6">
    <source>
        <dbReference type="PROSITE-ProRule" id="PRU00221"/>
    </source>
</evidence>
<organism evidence="10 11">
    <name type="scientific">Littorina saxatilis</name>
    <dbReference type="NCBI Taxonomy" id="31220"/>
    <lineage>
        <taxon>Eukaryota</taxon>
        <taxon>Metazoa</taxon>
        <taxon>Spiralia</taxon>
        <taxon>Lophotrochozoa</taxon>
        <taxon>Mollusca</taxon>
        <taxon>Gastropoda</taxon>
        <taxon>Caenogastropoda</taxon>
        <taxon>Littorinimorpha</taxon>
        <taxon>Littorinoidea</taxon>
        <taxon>Littorinidae</taxon>
        <taxon>Littorina</taxon>
    </lineage>
</organism>
<dbReference type="PANTHER" id="PTHR10856:SF44">
    <property type="entry name" value="CORONIN"/>
    <property type="match status" value="1"/>
</dbReference>
<keyword evidence="11" id="KW-1185">Reference proteome</keyword>
<dbReference type="SMART" id="SM01167">
    <property type="entry name" value="DUF1900"/>
    <property type="match status" value="1"/>
</dbReference>
<comment type="similarity">
    <text evidence="1 7">Belongs to the WD repeat coronin family.</text>
</comment>
<evidence type="ECO:0000313" key="11">
    <source>
        <dbReference type="Proteomes" id="UP001374579"/>
    </source>
</evidence>
<feature type="repeat" description="WD" evidence="6">
    <location>
        <begin position="126"/>
        <end position="168"/>
    </location>
</feature>
<evidence type="ECO:0000256" key="8">
    <source>
        <dbReference type="SAM" id="MobiDB-lite"/>
    </source>
</evidence>
<evidence type="ECO:0000256" key="5">
    <source>
        <dbReference type="ARBA" id="ARBA00023203"/>
    </source>
</evidence>
<accession>A0AAN9B059</accession>
<feature type="region of interest" description="Disordered" evidence="8">
    <location>
        <begin position="506"/>
        <end position="525"/>
    </location>
</feature>
<name>A0AAN9B059_9CAEN</name>
<dbReference type="InterPro" id="IPR001680">
    <property type="entry name" value="WD40_rpt"/>
</dbReference>
<sequence>MAFKIRSSKFRHVFGSPCRKEHCYENVRITRNAHDSSFCAVNPKSLAVVTESAGGGAFVVLPVERTGRVDITAPKVSGHAGAVLDIKWNPFNDDFIASASEDSTVKLWQIPKDGLVMPLTEWWVDLHGHSRRVGYLEWHPTAENILLSAGYDYKCIVWNVEQAEPVNIVDCHRDTIFSISWNRDGSLFATTSKDKKLRTIDPRTCAVACEAQCHKGPKASKVVFVDNNKMVTTGFSQMSERQLALWDLRQSKTSLHTVDLDSSCGVILPYFDYDTRVVFLAGKGDGNIRYYEVSDSDSSLYFLNTYQASSPQRGLGVMPKRGCDVRKCEITRFYKLHAAKNLVEPISMIVPRKSDVFQEDVFPATASTIPSLRADEWIAGQNREPILVSLQDGHVTNNPKITTSKAVQKQDGALQNAPTITTYKAVDRGGGMGMRMEQPPVQFQRNAQNSAPVMRRTNASEQPGELASLKNIKRLSLNEDFVTVPPNASSAVPSVVSPSKSVEKKVYSPVTPPGAEPSTNGVPLTSDTELKKAYFRQLEEIRSLKEQVVLKDKRIRQLEMEVVALKETDLQPGSNC</sequence>
<evidence type="ECO:0000313" key="10">
    <source>
        <dbReference type="EMBL" id="KAK7096472.1"/>
    </source>
</evidence>
<dbReference type="Pfam" id="PF08953">
    <property type="entry name" value="DUF1899"/>
    <property type="match status" value="1"/>
</dbReference>
<evidence type="ECO:0000256" key="3">
    <source>
        <dbReference type="ARBA" id="ARBA00022737"/>
    </source>
</evidence>
<dbReference type="GO" id="GO:0051015">
    <property type="term" value="F:actin filament binding"/>
    <property type="evidence" value="ECO:0007669"/>
    <property type="project" value="TreeGrafter"/>
</dbReference>
<feature type="domain" description="DUF1899" evidence="9">
    <location>
        <begin position="4"/>
        <end position="67"/>
    </location>
</feature>
<feature type="repeat" description="WD" evidence="6">
    <location>
        <begin position="169"/>
        <end position="201"/>
    </location>
</feature>
<reference evidence="10 11" key="1">
    <citation type="submission" date="2024-02" db="EMBL/GenBank/DDBJ databases">
        <title>Chromosome-scale genome assembly of the rough periwinkle Littorina saxatilis.</title>
        <authorList>
            <person name="De Jode A."/>
            <person name="Faria R."/>
            <person name="Formenti G."/>
            <person name="Sims Y."/>
            <person name="Smith T.P."/>
            <person name="Tracey A."/>
            <person name="Wood J.M.D."/>
            <person name="Zagrodzka Z.B."/>
            <person name="Johannesson K."/>
            <person name="Butlin R.K."/>
            <person name="Leder E.H."/>
        </authorList>
    </citation>
    <scope>NUCLEOTIDE SEQUENCE [LARGE SCALE GENOMIC DNA]</scope>
    <source>
        <strain evidence="10">Snail1</strain>
        <tissue evidence="10">Muscle</tissue>
    </source>
</reference>
<dbReference type="PANTHER" id="PTHR10856">
    <property type="entry name" value="CORONIN"/>
    <property type="match status" value="1"/>
</dbReference>
<dbReference type="InterPro" id="IPR036322">
    <property type="entry name" value="WD40_repeat_dom_sf"/>
</dbReference>
<dbReference type="PROSITE" id="PS00678">
    <property type="entry name" value="WD_REPEATS_1"/>
    <property type="match status" value="1"/>
</dbReference>
<dbReference type="SMART" id="SM01166">
    <property type="entry name" value="DUF1899"/>
    <property type="match status" value="1"/>
</dbReference>
<evidence type="ECO:0000256" key="7">
    <source>
        <dbReference type="RuleBase" id="RU280818"/>
    </source>
</evidence>
<dbReference type="PROSITE" id="PS50294">
    <property type="entry name" value="WD_REPEATS_REGION"/>
    <property type="match status" value="1"/>
</dbReference>
<evidence type="ECO:0000259" key="9">
    <source>
        <dbReference type="SMART" id="SM01166"/>
    </source>
</evidence>
<keyword evidence="3 7" id="KW-0677">Repeat</keyword>
<dbReference type="Pfam" id="PF00400">
    <property type="entry name" value="WD40"/>
    <property type="match status" value="3"/>
</dbReference>